<feature type="transmembrane region" description="Helical" evidence="1">
    <location>
        <begin position="452"/>
        <end position="481"/>
    </location>
</feature>
<organism evidence="2 3">
    <name type="scientific">Cadophora malorum</name>
    <dbReference type="NCBI Taxonomy" id="108018"/>
    <lineage>
        <taxon>Eukaryota</taxon>
        <taxon>Fungi</taxon>
        <taxon>Dikarya</taxon>
        <taxon>Ascomycota</taxon>
        <taxon>Pezizomycotina</taxon>
        <taxon>Leotiomycetes</taxon>
        <taxon>Helotiales</taxon>
        <taxon>Ploettnerulaceae</taxon>
        <taxon>Cadophora</taxon>
    </lineage>
</organism>
<sequence>MENSITKLLGDEGSSLLDGLKDPSKYLGVGLADGTLSGLNMTMPANEPTPTGVSGLAQNLGSGLSSTIFSSDSIKSFFKVSPGPGGTLGGSDGTVGKAAMALAQGLGRGASSGLKLATTIDTTPTYNTSGISGIAGTFGEGLTSSLLSNVQLPSTDSLLDMVTNLFGGTNKTTNIAEIGTSLGTGLGEGAAIGLGFQFNTNTPPDTGPGIAEGFTKGLVSGFLQNDTAGKLIDSISSLTANSSIKLPSVDFAKVTEGLAVGLISGVGSTISTLNLISANTSSFNDSVGGAATGFGHGLGSEGAKLVSQILHGNKVATASLQQSGSLQGIASKMKLRWSHRKRETVANATDLASVISNLNASNINPLLQSGMKALSCEGVGGLAAVIFGLVQSGTIDTGSISLKDLTSSSPKIGNVSLPDQDFIIKSGINTYQLNPAKGVGSVSVNGKGIYKFILLAVLHIFFAITAHFAAIPIFLLAFNGLRVARLLGQPASAKSAPPLPRWLVLLGFSIIPLTTLTFGFGVGLTSGARHFVTPHQILGGIAGAFEVAYPVHDSPGSLDAQSFAVIIVHKLYKAIKRSPAVKEYYSISGAIFIDQIIAGD</sequence>
<keyword evidence="1" id="KW-0472">Membrane</keyword>
<gene>
    <name evidence="2" type="ORF">IFR04_005141</name>
</gene>
<evidence type="ECO:0000313" key="3">
    <source>
        <dbReference type="Proteomes" id="UP000664132"/>
    </source>
</evidence>
<dbReference type="AlphaFoldDB" id="A0A8H7W926"/>
<feature type="transmembrane region" description="Helical" evidence="1">
    <location>
        <begin position="502"/>
        <end position="524"/>
    </location>
</feature>
<keyword evidence="1" id="KW-1133">Transmembrane helix</keyword>
<comment type="caution">
    <text evidence="2">The sequence shown here is derived from an EMBL/GenBank/DDBJ whole genome shotgun (WGS) entry which is preliminary data.</text>
</comment>
<reference evidence="2" key="1">
    <citation type="submission" date="2021-02" db="EMBL/GenBank/DDBJ databases">
        <title>Genome sequence Cadophora malorum strain M34.</title>
        <authorList>
            <person name="Stefanovic E."/>
            <person name="Vu D."/>
            <person name="Scully C."/>
            <person name="Dijksterhuis J."/>
            <person name="Roader J."/>
            <person name="Houbraken J."/>
        </authorList>
    </citation>
    <scope>NUCLEOTIDE SEQUENCE</scope>
    <source>
        <strain evidence="2">M34</strain>
    </source>
</reference>
<name>A0A8H7W926_9HELO</name>
<evidence type="ECO:0000256" key="1">
    <source>
        <dbReference type="SAM" id="Phobius"/>
    </source>
</evidence>
<evidence type="ECO:0008006" key="4">
    <source>
        <dbReference type="Google" id="ProtNLM"/>
    </source>
</evidence>
<keyword evidence="1" id="KW-0812">Transmembrane</keyword>
<dbReference type="EMBL" id="JAFJYH010000060">
    <property type="protein sequence ID" value="KAG4421765.1"/>
    <property type="molecule type" value="Genomic_DNA"/>
</dbReference>
<dbReference type="OrthoDB" id="5148443at2759"/>
<accession>A0A8H7W926</accession>
<proteinExistence type="predicted"/>
<dbReference type="Proteomes" id="UP000664132">
    <property type="component" value="Unassembled WGS sequence"/>
</dbReference>
<keyword evidence="3" id="KW-1185">Reference proteome</keyword>
<evidence type="ECO:0000313" key="2">
    <source>
        <dbReference type="EMBL" id="KAG4421765.1"/>
    </source>
</evidence>
<protein>
    <recommendedName>
        <fullName evidence="4">Cytochrome b561 domain-containing protein</fullName>
    </recommendedName>
</protein>